<organism evidence="2 3">
    <name type="scientific">Ureibacillus manganicus DSM 26584</name>
    <dbReference type="NCBI Taxonomy" id="1384049"/>
    <lineage>
        <taxon>Bacteria</taxon>
        <taxon>Bacillati</taxon>
        <taxon>Bacillota</taxon>
        <taxon>Bacilli</taxon>
        <taxon>Bacillales</taxon>
        <taxon>Caryophanaceae</taxon>
        <taxon>Ureibacillus</taxon>
    </lineage>
</organism>
<feature type="domain" description="ABC-type glycine betaine transport system substrate-binding" evidence="1">
    <location>
        <begin position="29"/>
        <end position="289"/>
    </location>
</feature>
<dbReference type="GO" id="GO:0022857">
    <property type="term" value="F:transmembrane transporter activity"/>
    <property type="evidence" value="ECO:0007669"/>
    <property type="project" value="InterPro"/>
</dbReference>
<proteinExistence type="predicted"/>
<dbReference type="Gene3D" id="3.40.190.10">
    <property type="entry name" value="Periplasmic binding protein-like II"/>
    <property type="match status" value="1"/>
</dbReference>
<dbReference type="GO" id="GO:0043190">
    <property type="term" value="C:ATP-binding cassette (ABC) transporter complex"/>
    <property type="evidence" value="ECO:0007669"/>
    <property type="project" value="InterPro"/>
</dbReference>
<dbReference type="SUPFAM" id="SSF53850">
    <property type="entry name" value="Periplasmic binding protein-like II"/>
    <property type="match status" value="1"/>
</dbReference>
<dbReference type="PROSITE" id="PS51257">
    <property type="entry name" value="PROKAR_LIPOPROTEIN"/>
    <property type="match status" value="1"/>
</dbReference>
<dbReference type="Pfam" id="PF04069">
    <property type="entry name" value="OpuAC"/>
    <property type="match status" value="1"/>
</dbReference>
<protein>
    <submittedName>
        <fullName evidence="2">Glycine/betaine ABC transporter substrate-binding protein</fullName>
    </submittedName>
</protein>
<evidence type="ECO:0000313" key="2">
    <source>
        <dbReference type="EMBL" id="KGR77357.1"/>
    </source>
</evidence>
<dbReference type="STRING" id="1384049.CD29_14905"/>
<dbReference type="Proteomes" id="UP000030416">
    <property type="component" value="Unassembled WGS sequence"/>
</dbReference>
<evidence type="ECO:0000259" key="1">
    <source>
        <dbReference type="Pfam" id="PF04069"/>
    </source>
</evidence>
<dbReference type="InterPro" id="IPR007210">
    <property type="entry name" value="ABC_Gly_betaine_transp_sub-bd"/>
</dbReference>
<dbReference type="AlphaFoldDB" id="A0A0A3IRA8"/>
<accession>A0A0A3IRA8</accession>
<gene>
    <name evidence="2" type="ORF">CD29_14905</name>
</gene>
<name>A0A0A3IRA8_9BACL</name>
<evidence type="ECO:0000313" key="3">
    <source>
        <dbReference type="Proteomes" id="UP000030416"/>
    </source>
</evidence>
<dbReference type="EMBL" id="JPVN01000019">
    <property type="protein sequence ID" value="KGR77357.1"/>
    <property type="molecule type" value="Genomic_DNA"/>
</dbReference>
<comment type="caution">
    <text evidence="2">The sequence shown here is derived from an EMBL/GenBank/DDBJ whole genome shotgun (WGS) entry which is preliminary data.</text>
</comment>
<dbReference type="eggNOG" id="COG1732">
    <property type="taxonomic scope" value="Bacteria"/>
</dbReference>
<keyword evidence="3" id="KW-1185">Reference proteome</keyword>
<reference evidence="2 3" key="1">
    <citation type="submission" date="2014-02" db="EMBL/GenBank/DDBJ databases">
        <title>Draft genome sequence of Lysinibacillus manganicus DSM 26584T.</title>
        <authorList>
            <person name="Zhang F."/>
            <person name="Wang G."/>
            <person name="Zhang L."/>
        </authorList>
    </citation>
    <scope>NUCLEOTIDE SEQUENCE [LARGE SCALE GENOMIC DNA]</scope>
    <source>
        <strain evidence="2 3">DSM 26584</strain>
    </source>
</reference>
<dbReference type="Gene3D" id="3.40.190.120">
    <property type="entry name" value="Osmoprotection protein (prox), domain 2"/>
    <property type="match status" value="1"/>
</dbReference>
<dbReference type="OrthoDB" id="9801163at2"/>
<sequence length="298" mass="33736">MRVSKKISLVMLMFLIISTLSGCIFIEKDTLRLGSRNNTESIILSNIMGQLIEDKLGIEVLYKENLGGSNVVWNAMTNGHIDVIPDYTGTIVVTYYHEEPGTAEETLEATKRLVEKDGIVALNTFGFNNTYTLALDETKAEELGVVTFSDFAKYSQDFRLGAVFEFIDRPDGLPGFQKEYDIQFKDVKGMDHGMMYRSINAGEVDVINSYTTDGQLQIYDLRVLEDDKSYFPPYHALPLVRKETLNEYPELEEVLSLLKGKIDEETMQIMNGKVDNDGMMVERIAQEFLIDSGLIEDK</sequence>